<proteinExistence type="predicted"/>
<comment type="caution">
    <text evidence="2">The sequence shown here is derived from an EMBL/GenBank/DDBJ whole genome shotgun (WGS) entry which is preliminary data.</text>
</comment>
<dbReference type="GO" id="GO:0071111">
    <property type="term" value="F:cyclic-guanylate-specific phosphodiesterase activity"/>
    <property type="evidence" value="ECO:0007669"/>
    <property type="project" value="InterPro"/>
</dbReference>
<gene>
    <name evidence="2" type="ORF">FEZ51_09095</name>
</gene>
<organism evidence="2 3">
    <name type="scientific">Pediococcus stilesii</name>
    <dbReference type="NCBI Taxonomy" id="331679"/>
    <lineage>
        <taxon>Bacteria</taxon>
        <taxon>Bacillati</taxon>
        <taxon>Bacillota</taxon>
        <taxon>Bacilli</taxon>
        <taxon>Lactobacillales</taxon>
        <taxon>Lactobacillaceae</taxon>
        <taxon>Pediococcus</taxon>
    </lineage>
</organism>
<dbReference type="RefSeq" id="WP_138474831.1">
    <property type="nucleotide sequence ID" value="NZ_VBTH01000021.1"/>
</dbReference>
<dbReference type="InterPro" id="IPR035919">
    <property type="entry name" value="EAL_sf"/>
</dbReference>
<name>A0A5R9BS81_9LACO</name>
<dbReference type="OrthoDB" id="8731447at2"/>
<dbReference type="Pfam" id="PF00563">
    <property type="entry name" value="EAL"/>
    <property type="match status" value="1"/>
</dbReference>
<protein>
    <submittedName>
        <fullName evidence="2">EAL domain-containing protein</fullName>
    </submittedName>
</protein>
<dbReference type="SUPFAM" id="SSF141868">
    <property type="entry name" value="EAL domain-like"/>
    <property type="match status" value="1"/>
</dbReference>
<dbReference type="SMART" id="SM00052">
    <property type="entry name" value="EAL"/>
    <property type="match status" value="1"/>
</dbReference>
<dbReference type="PROSITE" id="PS50883">
    <property type="entry name" value="EAL"/>
    <property type="match status" value="1"/>
</dbReference>
<dbReference type="PANTHER" id="PTHR33121">
    <property type="entry name" value="CYCLIC DI-GMP PHOSPHODIESTERASE PDEF"/>
    <property type="match status" value="1"/>
</dbReference>
<reference evidence="2 3" key="1">
    <citation type="submission" date="2019-05" db="EMBL/GenBank/DDBJ databases">
        <title>The metagenome of a microbial culture collection derived from dairy environment covers the genomic content of the human microbiome.</title>
        <authorList>
            <person name="Roder T."/>
            <person name="Wuthrich D."/>
            <person name="Sattari Z."/>
            <person name="Von Ah U."/>
            <person name="Bar C."/>
            <person name="Ronchi F."/>
            <person name="Macpherson A.J."/>
            <person name="Ganal-Vonarburg S.C."/>
            <person name="Bruggmann R."/>
            <person name="Vergeres G."/>
        </authorList>
    </citation>
    <scope>NUCLEOTIDE SEQUENCE [LARGE SCALE GENOMIC DNA]</scope>
    <source>
        <strain evidence="2 3">FAM 18815</strain>
    </source>
</reference>
<dbReference type="Gene3D" id="3.20.20.450">
    <property type="entry name" value="EAL domain"/>
    <property type="match status" value="1"/>
</dbReference>
<sequence>MYRFFIQPQLNTQAQAVVGYELLMKEYRDGRWQMPASFSDISAKTIAETLIATARKLSLKVGSVSINVDRFQIQDQKLLDALVIAQGMLRPVKLVIELIESAVEPAVSNAKLIQIADGLNEVGIQFCLDDVGSGINTWPEIEPLLPYACELKYALQNYKEHLDQAETDRRVSFWRNIANVNSIRFVLEGIDNDRDDAWADLMKIDLRQGYYYGKPSLMKINADDPD</sequence>
<dbReference type="InterPro" id="IPR001633">
    <property type="entry name" value="EAL_dom"/>
</dbReference>
<dbReference type="AlphaFoldDB" id="A0A5R9BS81"/>
<evidence type="ECO:0000313" key="3">
    <source>
        <dbReference type="Proteomes" id="UP000305541"/>
    </source>
</evidence>
<evidence type="ECO:0000259" key="1">
    <source>
        <dbReference type="PROSITE" id="PS50883"/>
    </source>
</evidence>
<dbReference type="EMBL" id="VBTH01000021">
    <property type="protein sequence ID" value="TLQ03485.1"/>
    <property type="molecule type" value="Genomic_DNA"/>
</dbReference>
<accession>A0A5R9BS81</accession>
<evidence type="ECO:0000313" key="2">
    <source>
        <dbReference type="EMBL" id="TLQ03485.1"/>
    </source>
</evidence>
<dbReference type="InterPro" id="IPR050706">
    <property type="entry name" value="Cyclic-di-GMP_PDE-like"/>
</dbReference>
<dbReference type="PANTHER" id="PTHR33121:SF70">
    <property type="entry name" value="SIGNALING PROTEIN YKOW"/>
    <property type="match status" value="1"/>
</dbReference>
<feature type="domain" description="EAL" evidence="1">
    <location>
        <begin position="1"/>
        <end position="226"/>
    </location>
</feature>
<dbReference type="Proteomes" id="UP000305541">
    <property type="component" value="Unassembled WGS sequence"/>
</dbReference>